<dbReference type="SUPFAM" id="SSF53067">
    <property type="entry name" value="Actin-like ATPase domain"/>
    <property type="match status" value="2"/>
</dbReference>
<dbReference type="Gene3D" id="3.30.1490.300">
    <property type="match status" value="1"/>
</dbReference>
<sequence>MNKIKEEIHLGESEELKKKFDLSKLKELMNVDIKDITGKFSKNNEKNKDFKRSEKKRKVVAFDIGQTAIKIVEGIYYKENLSVNKFVEIPTPKGAVLDGMLVNKEALIYILQKVLSENSITAKEGICTNNSTSIINRELLIPKVEDEELETVVRYEIQQYLPINLDDYVLQMNILGEEEFEGSQKLNVRAIAYPEKMARGYYELLQALNLKPYALDVNYNALNKLINYVDVINEYEYNPKESIVFIDMGATSLDVNIYNEEILQFTRIIKTGGTSIDEILMEVLNISRDEVEEYKAKNISLKEENLSDQNKLVLDEIEDWIDKIEKIIQFYKNKNMGVDIDKIFIYGGSAKIRGLCEYMTSKLSINVTRIKSIPKITLNSNNRTDEQIDSFINVIGSIIRL</sequence>
<evidence type="ECO:0000313" key="2">
    <source>
        <dbReference type="Proteomes" id="UP000824633"/>
    </source>
</evidence>
<dbReference type="PIRSF" id="PIRSF019169">
    <property type="entry name" value="PilM"/>
    <property type="match status" value="1"/>
</dbReference>
<dbReference type="Pfam" id="PF11104">
    <property type="entry name" value="PilM_2"/>
    <property type="match status" value="1"/>
</dbReference>
<keyword evidence="2" id="KW-1185">Reference proteome</keyword>
<dbReference type="EMBL" id="AP024849">
    <property type="protein sequence ID" value="BCZ45240.1"/>
    <property type="molecule type" value="Genomic_DNA"/>
</dbReference>
<dbReference type="PANTHER" id="PTHR32432:SF3">
    <property type="entry name" value="ETHANOLAMINE UTILIZATION PROTEIN EUTJ"/>
    <property type="match status" value="1"/>
</dbReference>
<dbReference type="InterPro" id="IPR043129">
    <property type="entry name" value="ATPase_NBD"/>
</dbReference>
<evidence type="ECO:0000313" key="1">
    <source>
        <dbReference type="EMBL" id="BCZ45240.1"/>
    </source>
</evidence>
<dbReference type="PANTHER" id="PTHR32432">
    <property type="entry name" value="CELL DIVISION PROTEIN FTSA-RELATED"/>
    <property type="match status" value="1"/>
</dbReference>
<dbReference type="Gene3D" id="3.30.420.40">
    <property type="match status" value="2"/>
</dbReference>
<accession>A0ABN6ISR5</accession>
<dbReference type="NCBIfam" id="TIGR01175">
    <property type="entry name" value="pilM"/>
    <property type="match status" value="1"/>
</dbReference>
<organism evidence="1 2">
    <name type="scientific">Clostridium gelidum</name>
    <dbReference type="NCBI Taxonomy" id="704125"/>
    <lineage>
        <taxon>Bacteria</taxon>
        <taxon>Bacillati</taxon>
        <taxon>Bacillota</taxon>
        <taxon>Clostridia</taxon>
        <taxon>Eubacteriales</taxon>
        <taxon>Clostridiaceae</taxon>
        <taxon>Clostridium</taxon>
    </lineage>
</organism>
<evidence type="ECO:0008006" key="3">
    <source>
        <dbReference type="Google" id="ProtNLM"/>
    </source>
</evidence>
<gene>
    <name evidence="1" type="ORF">psyc5s11_13070</name>
</gene>
<reference evidence="2" key="1">
    <citation type="submission" date="2021-07" db="EMBL/GenBank/DDBJ databases">
        <title>Complete genome sequencing of a Clostridium isolate.</title>
        <authorList>
            <person name="Ueki A."/>
            <person name="Tonouchi A."/>
        </authorList>
    </citation>
    <scope>NUCLEOTIDE SEQUENCE [LARGE SCALE GENOMIC DNA]</scope>
    <source>
        <strain evidence="2">C5S11</strain>
    </source>
</reference>
<name>A0ABN6ISR5_9CLOT</name>
<dbReference type="Proteomes" id="UP000824633">
    <property type="component" value="Chromosome"/>
</dbReference>
<dbReference type="CDD" id="cd24049">
    <property type="entry name" value="ASKHA_NBD_PilM"/>
    <property type="match status" value="1"/>
</dbReference>
<dbReference type="InterPro" id="IPR050696">
    <property type="entry name" value="FtsA/MreB"/>
</dbReference>
<protein>
    <recommendedName>
        <fullName evidence="3">Type IV pilus assembly protein PilM</fullName>
    </recommendedName>
</protein>
<dbReference type="RefSeq" id="WP_224036853.1">
    <property type="nucleotide sequence ID" value="NZ_AP024849.1"/>
</dbReference>
<proteinExistence type="predicted"/>
<dbReference type="InterPro" id="IPR005883">
    <property type="entry name" value="PilM"/>
</dbReference>